<evidence type="ECO:0000256" key="1">
    <source>
        <dbReference type="ARBA" id="ARBA00009477"/>
    </source>
</evidence>
<proteinExistence type="inferred from homology"/>
<evidence type="ECO:0000259" key="5">
    <source>
        <dbReference type="Pfam" id="PF25954"/>
    </source>
</evidence>
<dbReference type="InterPro" id="IPR058649">
    <property type="entry name" value="CzcB_C"/>
</dbReference>
<dbReference type="Gene3D" id="2.40.50.100">
    <property type="match status" value="1"/>
</dbReference>
<evidence type="ECO:0000313" key="7">
    <source>
        <dbReference type="EMBL" id="PIL46055.1"/>
    </source>
</evidence>
<accession>A0A2G8TJ28</accession>
<dbReference type="InterPro" id="IPR058792">
    <property type="entry name" value="Beta-barrel_RND_2"/>
</dbReference>
<dbReference type="Pfam" id="PF25917">
    <property type="entry name" value="BSH_RND"/>
    <property type="match status" value="1"/>
</dbReference>
<feature type="domain" description="Multidrug resistance protein MdtA-like barrel-sandwich hybrid" evidence="4">
    <location>
        <begin position="98"/>
        <end position="233"/>
    </location>
</feature>
<dbReference type="SUPFAM" id="SSF111369">
    <property type="entry name" value="HlyD-like secretion proteins"/>
    <property type="match status" value="1"/>
</dbReference>
<keyword evidence="2" id="KW-0175">Coiled coil</keyword>
<gene>
    <name evidence="7" type="ORF">CR105_02890</name>
</gene>
<dbReference type="PANTHER" id="PTHR30469">
    <property type="entry name" value="MULTIDRUG RESISTANCE PROTEIN MDTA"/>
    <property type="match status" value="1"/>
</dbReference>
<dbReference type="InterPro" id="IPR058625">
    <property type="entry name" value="MdtA-like_BSH"/>
</dbReference>
<dbReference type="AlphaFoldDB" id="A0A2G8TJ28"/>
<sequence>MKIETLPLAQAHPTTRPRRWKKPVAALLIVLLAGGGYAYLQKSKAPAATTAQATDGKDGKDAPKVDVYELSSADVAAVEAREVRLDLSLSGSLAPLTQATIKSKVSGVVTETAVQEGMNVAAGQVIARLDAADQRARVAQQQAALDEASARLAMAKKNNANSQALLKQNYISQNSYDTTLNSVELAQASVNAMRAQLELARIALADTVIRAPLSGVVSKRHVQAGEKVAPDMSVFTIVNLRQLTLEAQVPASEVPRVKVGQDVRFKVDGFPQRDFAGKVARISPTTEAGSRSMLVYISVDNADGALRGGMFAKGGITTEKTAVTPVVALAALRTEKGQQVVYIVEGNKVVAQPVTLGLRNEDEGMAQVTSGLAEGASVIVARLDGVKPGDKVRIGAAPVAAAAPAPAKG</sequence>
<dbReference type="GO" id="GO:1990281">
    <property type="term" value="C:efflux pump complex"/>
    <property type="evidence" value="ECO:0007669"/>
    <property type="project" value="TreeGrafter"/>
</dbReference>
<evidence type="ECO:0000259" key="3">
    <source>
        <dbReference type="Pfam" id="PF25876"/>
    </source>
</evidence>
<dbReference type="Proteomes" id="UP000230390">
    <property type="component" value="Unassembled WGS sequence"/>
</dbReference>
<protein>
    <submittedName>
        <fullName evidence="7">Efflux transporter periplasmic adaptor subunit</fullName>
    </submittedName>
</protein>
<dbReference type="InterPro" id="IPR006143">
    <property type="entry name" value="RND_pump_MFP"/>
</dbReference>
<evidence type="ECO:0000313" key="8">
    <source>
        <dbReference type="Proteomes" id="UP000230390"/>
    </source>
</evidence>
<comment type="similarity">
    <text evidence="1">Belongs to the membrane fusion protein (MFP) (TC 8.A.1) family.</text>
</comment>
<dbReference type="NCBIfam" id="TIGR01730">
    <property type="entry name" value="RND_mfp"/>
    <property type="match status" value="1"/>
</dbReference>
<dbReference type="Pfam" id="PF25954">
    <property type="entry name" value="Beta-barrel_RND_2"/>
    <property type="match status" value="1"/>
</dbReference>
<dbReference type="GO" id="GO:0015562">
    <property type="term" value="F:efflux transmembrane transporter activity"/>
    <property type="evidence" value="ECO:0007669"/>
    <property type="project" value="TreeGrafter"/>
</dbReference>
<dbReference type="Gene3D" id="2.40.30.170">
    <property type="match status" value="1"/>
</dbReference>
<name>A0A2G8TJ28_9BURK</name>
<dbReference type="Gene3D" id="1.10.287.470">
    <property type="entry name" value="Helix hairpin bin"/>
    <property type="match status" value="1"/>
</dbReference>
<dbReference type="InterPro" id="IPR058624">
    <property type="entry name" value="MdtA-like_HH"/>
</dbReference>
<dbReference type="RefSeq" id="WP_099786944.1">
    <property type="nucleotide sequence ID" value="NZ_JBHLYV010000001.1"/>
</dbReference>
<keyword evidence="8" id="KW-1185">Reference proteome</keyword>
<dbReference type="OrthoDB" id="5502471at2"/>
<dbReference type="EMBL" id="PDOC01000002">
    <property type="protein sequence ID" value="PIL46055.1"/>
    <property type="molecule type" value="Genomic_DNA"/>
</dbReference>
<evidence type="ECO:0000259" key="6">
    <source>
        <dbReference type="Pfam" id="PF25975"/>
    </source>
</evidence>
<reference evidence="7 8" key="1">
    <citation type="submission" date="2017-10" db="EMBL/GenBank/DDBJ databases">
        <title>Massilia psychrophilum sp. nov., a novel purple-pigmented bacterium isolated from Tianshan glacier, Xinjiang Municipality, China.</title>
        <authorList>
            <person name="Wang H."/>
        </authorList>
    </citation>
    <scope>NUCLEOTIDE SEQUENCE [LARGE SCALE GENOMIC DNA]</scope>
    <source>
        <strain evidence="7 8">JCM 30074</strain>
    </source>
</reference>
<comment type="caution">
    <text evidence="7">The sequence shown here is derived from an EMBL/GenBank/DDBJ whole genome shotgun (WGS) entry which is preliminary data.</text>
</comment>
<feature type="coiled-coil region" evidence="2">
    <location>
        <begin position="131"/>
        <end position="165"/>
    </location>
</feature>
<dbReference type="Pfam" id="PF25876">
    <property type="entry name" value="HH_MFP_RND"/>
    <property type="match status" value="1"/>
</dbReference>
<feature type="domain" description="CzcB-like C-terminal circularly permuted SH3-like" evidence="6">
    <location>
        <begin position="327"/>
        <end position="380"/>
    </location>
</feature>
<dbReference type="Pfam" id="PF25975">
    <property type="entry name" value="CzcB_C"/>
    <property type="match status" value="1"/>
</dbReference>
<feature type="domain" description="Multidrug resistance protein MdtA-like alpha-helical hairpin" evidence="3">
    <location>
        <begin position="139"/>
        <end position="205"/>
    </location>
</feature>
<organism evidence="7 8">
    <name type="scientific">Massilia eurypsychrophila</name>
    <dbReference type="NCBI Taxonomy" id="1485217"/>
    <lineage>
        <taxon>Bacteria</taxon>
        <taxon>Pseudomonadati</taxon>
        <taxon>Pseudomonadota</taxon>
        <taxon>Betaproteobacteria</taxon>
        <taxon>Burkholderiales</taxon>
        <taxon>Oxalobacteraceae</taxon>
        <taxon>Telluria group</taxon>
        <taxon>Massilia</taxon>
    </lineage>
</organism>
<feature type="domain" description="CusB-like beta-barrel" evidence="5">
    <location>
        <begin position="245"/>
        <end position="318"/>
    </location>
</feature>
<evidence type="ECO:0000259" key="4">
    <source>
        <dbReference type="Pfam" id="PF25917"/>
    </source>
</evidence>
<evidence type="ECO:0000256" key="2">
    <source>
        <dbReference type="SAM" id="Coils"/>
    </source>
</evidence>
<dbReference type="FunFam" id="2.40.30.170:FF:000010">
    <property type="entry name" value="Efflux RND transporter periplasmic adaptor subunit"/>
    <property type="match status" value="1"/>
</dbReference>
<dbReference type="Gene3D" id="2.40.420.20">
    <property type="match status" value="1"/>
</dbReference>